<dbReference type="SMART" id="SM00830">
    <property type="entry name" value="CM_2"/>
    <property type="match status" value="1"/>
</dbReference>
<dbReference type="InterPro" id="IPR002701">
    <property type="entry name" value="CM_II_prokaryot"/>
</dbReference>
<reference evidence="3" key="1">
    <citation type="submission" date="2020-04" db="EMBL/GenBank/DDBJ databases">
        <title>Deep metagenomics examines the oral microbiome during advanced dental caries in children, revealing novel taxa and co-occurrences with host molecules.</title>
        <authorList>
            <person name="Baker J.L."/>
            <person name="Morton J.T."/>
            <person name="Dinis M."/>
            <person name="Alvarez R."/>
            <person name="Tran N.C."/>
            <person name="Knight R."/>
            <person name="Edlund A."/>
        </authorList>
    </citation>
    <scope>NUCLEOTIDE SEQUENCE</scope>
    <source>
        <strain evidence="3">JCVI_22A_bin.2</strain>
    </source>
</reference>
<dbReference type="AlphaFoldDB" id="A0A930VZX0"/>
<organism evidence="3 4">
    <name type="scientific">Lancefieldella parvula</name>
    <dbReference type="NCBI Taxonomy" id="1382"/>
    <lineage>
        <taxon>Bacteria</taxon>
        <taxon>Bacillati</taxon>
        <taxon>Actinomycetota</taxon>
        <taxon>Coriobacteriia</taxon>
        <taxon>Coriobacteriales</taxon>
        <taxon>Atopobiaceae</taxon>
        <taxon>Lancefieldella</taxon>
    </lineage>
</organism>
<evidence type="ECO:0000313" key="3">
    <source>
        <dbReference type="EMBL" id="MBF4809260.1"/>
    </source>
</evidence>
<evidence type="ECO:0000313" key="4">
    <source>
        <dbReference type="Proteomes" id="UP000772566"/>
    </source>
</evidence>
<evidence type="ECO:0000256" key="1">
    <source>
        <dbReference type="ARBA" id="ARBA00023235"/>
    </source>
</evidence>
<dbReference type="PANTHER" id="PTHR38041:SF1">
    <property type="entry name" value="CHORISMATE MUTASE"/>
    <property type="match status" value="1"/>
</dbReference>
<dbReference type="PROSITE" id="PS51168">
    <property type="entry name" value="CHORISMATE_MUT_2"/>
    <property type="match status" value="1"/>
</dbReference>
<dbReference type="Gene3D" id="1.20.59.10">
    <property type="entry name" value="Chorismate mutase"/>
    <property type="match status" value="1"/>
</dbReference>
<proteinExistence type="predicted"/>
<dbReference type="InterPro" id="IPR051331">
    <property type="entry name" value="Chorismate_mutase-related"/>
</dbReference>
<protein>
    <submittedName>
        <fullName evidence="3">Chorismate mutase</fullName>
    </submittedName>
</protein>
<sequence>MTNQLDTLRQEIDSIDAQIFDLFEQRITVAKQIGAYKKEHELAVLDFSREDAKREQVKATVSNELEPYALELLEVLMNAAKTVQETPREL</sequence>
<name>A0A930VZX0_9ACTN</name>
<dbReference type="InterPro" id="IPR036979">
    <property type="entry name" value="CM_dom_sf"/>
</dbReference>
<gene>
    <name evidence="3" type="ORF">HXK23_03445</name>
</gene>
<dbReference type="Pfam" id="PF01817">
    <property type="entry name" value="CM_2"/>
    <property type="match status" value="1"/>
</dbReference>
<dbReference type="Proteomes" id="UP000772566">
    <property type="component" value="Unassembled WGS sequence"/>
</dbReference>
<dbReference type="EMBL" id="JABZGT010000171">
    <property type="protein sequence ID" value="MBF4809260.1"/>
    <property type="molecule type" value="Genomic_DNA"/>
</dbReference>
<keyword evidence="1" id="KW-0413">Isomerase</keyword>
<dbReference type="SUPFAM" id="SSF48600">
    <property type="entry name" value="Chorismate mutase II"/>
    <property type="match status" value="1"/>
</dbReference>
<dbReference type="InterPro" id="IPR036263">
    <property type="entry name" value="Chorismate_II_sf"/>
</dbReference>
<dbReference type="GO" id="GO:0004106">
    <property type="term" value="F:chorismate mutase activity"/>
    <property type="evidence" value="ECO:0007669"/>
    <property type="project" value="InterPro"/>
</dbReference>
<dbReference type="GO" id="GO:0046417">
    <property type="term" value="P:chorismate metabolic process"/>
    <property type="evidence" value="ECO:0007669"/>
    <property type="project" value="InterPro"/>
</dbReference>
<accession>A0A930VZX0</accession>
<dbReference type="PANTHER" id="PTHR38041">
    <property type="entry name" value="CHORISMATE MUTASE"/>
    <property type="match status" value="1"/>
</dbReference>
<feature type="domain" description="Chorismate mutase" evidence="2">
    <location>
        <begin position="1"/>
        <end position="88"/>
    </location>
</feature>
<dbReference type="GO" id="GO:0009697">
    <property type="term" value="P:salicylic acid biosynthetic process"/>
    <property type="evidence" value="ECO:0007669"/>
    <property type="project" value="TreeGrafter"/>
</dbReference>
<evidence type="ECO:0000259" key="2">
    <source>
        <dbReference type="PROSITE" id="PS51168"/>
    </source>
</evidence>
<comment type="caution">
    <text evidence="3">The sequence shown here is derived from an EMBL/GenBank/DDBJ whole genome shotgun (WGS) entry which is preliminary data.</text>
</comment>